<dbReference type="InterPro" id="IPR020581">
    <property type="entry name" value="GDC_P"/>
</dbReference>
<dbReference type="InterPro" id="IPR015421">
    <property type="entry name" value="PyrdxlP-dep_Trfase_major"/>
</dbReference>
<dbReference type="PANTHER" id="PTHR42806:SF1">
    <property type="entry name" value="GLYCINE DEHYDROGENASE (DECARBOXYLATING)"/>
    <property type="match status" value="1"/>
</dbReference>
<comment type="subunit">
    <text evidence="4">The glycine cleavage system is composed of four proteins: P, T, L and H. In this organism, the P 'protein' is a heterodimer of two subunits.</text>
</comment>
<dbReference type="InterPro" id="IPR049315">
    <property type="entry name" value="GDC-P_N"/>
</dbReference>
<dbReference type="InterPro" id="IPR015422">
    <property type="entry name" value="PyrdxlP-dep_Trfase_small"/>
</dbReference>
<dbReference type="InterPro" id="IPR015424">
    <property type="entry name" value="PyrdxlP-dep_Trfase"/>
</dbReference>
<gene>
    <name evidence="4 6" type="primary">gcvPA</name>
    <name evidence="6" type="ORF">H8S34_08135</name>
</gene>
<dbReference type="RefSeq" id="WP_186963663.1">
    <property type="nucleotide sequence ID" value="NZ_JACOPR010000004.1"/>
</dbReference>
<evidence type="ECO:0000256" key="3">
    <source>
        <dbReference type="ARBA" id="ARBA00049026"/>
    </source>
</evidence>
<evidence type="ECO:0000256" key="4">
    <source>
        <dbReference type="HAMAP-Rule" id="MF_00712"/>
    </source>
</evidence>
<evidence type="ECO:0000259" key="5">
    <source>
        <dbReference type="Pfam" id="PF02347"/>
    </source>
</evidence>
<keyword evidence="2 4" id="KW-0560">Oxidoreductase</keyword>
<dbReference type="NCBIfam" id="NF001696">
    <property type="entry name" value="PRK00451.1"/>
    <property type="match status" value="1"/>
</dbReference>
<comment type="similarity">
    <text evidence="4">Belongs to the GcvP family. N-terminal subunit subfamily.</text>
</comment>
<feature type="domain" description="Glycine cleavage system P-protein N-terminal" evidence="5">
    <location>
        <begin position="3"/>
        <end position="430"/>
    </location>
</feature>
<dbReference type="Gene3D" id="3.40.640.10">
    <property type="entry name" value="Type I PLP-dependent aspartate aminotransferase-like (Major domain)"/>
    <property type="match status" value="1"/>
</dbReference>
<dbReference type="Proteomes" id="UP000660021">
    <property type="component" value="Unassembled WGS sequence"/>
</dbReference>
<dbReference type="GO" id="GO:0004375">
    <property type="term" value="F:glycine dehydrogenase (decarboxylating) activity"/>
    <property type="evidence" value="ECO:0007669"/>
    <property type="project" value="UniProtKB-EC"/>
</dbReference>
<dbReference type="HAMAP" id="MF_00712">
    <property type="entry name" value="GcvPA"/>
    <property type="match status" value="1"/>
</dbReference>
<dbReference type="CDD" id="cd00613">
    <property type="entry name" value="GDC-P"/>
    <property type="match status" value="1"/>
</dbReference>
<reference evidence="6 7" key="1">
    <citation type="submission" date="2020-08" db="EMBL/GenBank/DDBJ databases">
        <title>Genome public.</title>
        <authorList>
            <person name="Liu C."/>
            <person name="Sun Q."/>
        </authorList>
    </citation>
    <scope>NUCLEOTIDE SEQUENCE [LARGE SCALE GENOMIC DNA]</scope>
    <source>
        <strain evidence="6 7">New-38</strain>
    </source>
</reference>
<accession>A0ABR7HTF1</accession>
<comment type="function">
    <text evidence="1 4">The glycine cleavage system catalyzes the degradation of glycine. The P protein binds the alpha-amino group of glycine through its pyridoxal phosphate cofactor; CO(2) is released and the remaining methylamine moiety is then transferred to the lipoamide cofactor of the H protein.</text>
</comment>
<evidence type="ECO:0000256" key="1">
    <source>
        <dbReference type="ARBA" id="ARBA00003788"/>
    </source>
</evidence>
<dbReference type="SUPFAM" id="SSF53383">
    <property type="entry name" value="PLP-dependent transferases"/>
    <property type="match status" value="1"/>
</dbReference>
<comment type="caution">
    <text evidence="6">The sequence shown here is derived from an EMBL/GenBank/DDBJ whole genome shotgun (WGS) entry which is preliminary data.</text>
</comment>
<name>A0ABR7HTF1_9FIRM</name>
<protein>
    <recommendedName>
        <fullName evidence="4">Probable glycine dehydrogenase (decarboxylating) subunit 1</fullName>
        <ecNumber evidence="4">1.4.4.2</ecNumber>
    </recommendedName>
    <alternativeName>
        <fullName evidence="4">Glycine cleavage system P-protein subunit 1</fullName>
    </alternativeName>
    <alternativeName>
        <fullName evidence="4">Glycine decarboxylase subunit 1</fullName>
    </alternativeName>
    <alternativeName>
        <fullName evidence="4">Glycine dehydrogenase (aminomethyl-transferring) subunit 1</fullName>
    </alternativeName>
</protein>
<organism evidence="6 7">
    <name type="scientific">Pseudoflavonifractor hominis</name>
    <dbReference type="NCBI Taxonomy" id="2763059"/>
    <lineage>
        <taxon>Bacteria</taxon>
        <taxon>Bacillati</taxon>
        <taxon>Bacillota</taxon>
        <taxon>Clostridia</taxon>
        <taxon>Eubacteriales</taxon>
        <taxon>Oscillospiraceae</taxon>
        <taxon>Pseudoflavonifractor</taxon>
    </lineage>
</organism>
<dbReference type="PANTHER" id="PTHR42806">
    <property type="entry name" value="GLYCINE CLEAVAGE SYSTEM P-PROTEIN"/>
    <property type="match status" value="1"/>
</dbReference>
<dbReference type="EMBL" id="JACOPR010000004">
    <property type="protein sequence ID" value="MBC5730799.1"/>
    <property type="molecule type" value="Genomic_DNA"/>
</dbReference>
<keyword evidence="7" id="KW-1185">Reference proteome</keyword>
<evidence type="ECO:0000256" key="2">
    <source>
        <dbReference type="ARBA" id="ARBA00023002"/>
    </source>
</evidence>
<dbReference type="Pfam" id="PF02347">
    <property type="entry name" value="GDC-P"/>
    <property type="match status" value="1"/>
</dbReference>
<dbReference type="Gene3D" id="3.90.1150.10">
    <property type="entry name" value="Aspartate Aminotransferase, domain 1"/>
    <property type="match status" value="1"/>
</dbReference>
<evidence type="ECO:0000313" key="6">
    <source>
        <dbReference type="EMBL" id="MBC5730799.1"/>
    </source>
</evidence>
<comment type="catalytic activity">
    <reaction evidence="3 4">
        <text>N(6)-[(R)-lipoyl]-L-lysyl-[glycine-cleavage complex H protein] + glycine + H(+) = N(6)-[(R)-S(8)-aminomethyldihydrolipoyl]-L-lysyl-[glycine-cleavage complex H protein] + CO2</text>
        <dbReference type="Rhea" id="RHEA:24304"/>
        <dbReference type="Rhea" id="RHEA-COMP:10494"/>
        <dbReference type="Rhea" id="RHEA-COMP:10495"/>
        <dbReference type="ChEBI" id="CHEBI:15378"/>
        <dbReference type="ChEBI" id="CHEBI:16526"/>
        <dbReference type="ChEBI" id="CHEBI:57305"/>
        <dbReference type="ChEBI" id="CHEBI:83099"/>
        <dbReference type="ChEBI" id="CHEBI:83143"/>
        <dbReference type="EC" id="1.4.4.2"/>
    </reaction>
</comment>
<evidence type="ECO:0000313" key="7">
    <source>
        <dbReference type="Proteomes" id="UP000660021"/>
    </source>
</evidence>
<dbReference type="InterPro" id="IPR023010">
    <property type="entry name" value="GcvPA"/>
</dbReference>
<dbReference type="PIRSF" id="PIRSF006815">
    <property type="entry name" value="GcvPA"/>
    <property type="match status" value="1"/>
</dbReference>
<dbReference type="EC" id="1.4.4.2" evidence="4"/>
<proteinExistence type="inferred from homology"/>
<sequence length="438" mass="47754">MSSYLCSTPEERQAMLEVLGMKSMDDLYVDVPEEVMIKGPLNLPAPKSELDIRRTMESLAEHNTRFHTILRGAGAERHYIPAAVSRITSNEIFVTAYTPYQAEVSQGVLQSIFEFQTMMCELTGMDVSNASVYDGGNAAAEAVAMCKERKRTKVLVSETTHPDALAVIKTYCYGSNTEVITVPAKDGVTDLEALKSLLGEDSACFYVQQPNFFGMLEDCDALGEAVHAAGAKYIMGVNPATLGVLKSPREYGADIAVGEAQPLGMPLSWGGPYLGFMTCTTAMMRKLPGRIVGETTDDKGERAFVLTMQAREQHIRREKASSNICSNQALCALTASVYLAEMGPAGLAEVGNQCYAKAHYLASELCKIEGVELVFPGEFFHEFVTTLPDTYRVLCALEKKGILGGLRLREGVLWCVTEYCTKADLDEAVAVIKEAYGK</sequence>